<reference evidence="3" key="1">
    <citation type="submission" date="2020-07" db="EMBL/GenBank/DDBJ databases">
        <title>Huge and variable diversity of episymbiotic CPR bacteria and DPANN archaea in groundwater ecosystems.</title>
        <authorList>
            <person name="He C.Y."/>
            <person name="Keren R."/>
            <person name="Whittaker M."/>
            <person name="Farag I.F."/>
            <person name="Doudna J."/>
            <person name="Cate J.H.D."/>
            <person name="Banfield J.F."/>
        </authorList>
    </citation>
    <scope>NUCLEOTIDE SEQUENCE</scope>
    <source>
        <strain evidence="3">NC_groundwater_1818_Pr3_B-0.1um_66_35</strain>
    </source>
</reference>
<dbReference type="InterPro" id="IPR038673">
    <property type="entry name" value="OprB_sf"/>
</dbReference>
<protein>
    <submittedName>
        <fullName evidence="3">Carbohydrate porin</fullName>
    </submittedName>
</protein>
<evidence type="ECO:0000256" key="1">
    <source>
        <dbReference type="ARBA" id="ARBA00008769"/>
    </source>
</evidence>
<feature type="signal peptide" evidence="2">
    <location>
        <begin position="1"/>
        <end position="20"/>
    </location>
</feature>
<evidence type="ECO:0000313" key="4">
    <source>
        <dbReference type="Proteomes" id="UP000782519"/>
    </source>
</evidence>
<name>A0A933S001_RHOPL</name>
<proteinExistence type="inferred from homology"/>
<evidence type="ECO:0000256" key="2">
    <source>
        <dbReference type="RuleBase" id="RU363072"/>
    </source>
</evidence>
<dbReference type="AlphaFoldDB" id="A0A933S001"/>
<dbReference type="EMBL" id="JACRJB010000053">
    <property type="protein sequence ID" value="MBI5131593.1"/>
    <property type="molecule type" value="Genomic_DNA"/>
</dbReference>
<dbReference type="PANTHER" id="PTHR37944">
    <property type="entry name" value="PORIN B"/>
    <property type="match status" value="1"/>
</dbReference>
<comment type="caution">
    <text evidence="3">The sequence shown here is derived from an EMBL/GenBank/DDBJ whole genome shotgun (WGS) entry which is preliminary data.</text>
</comment>
<dbReference type="Gene3D" id="2.40.160.180">
    <property type="entry name" value="Carbohydrate-selective porin OprB"/>
    <property type="match status" value="1"/>
</dbReference>
<dbReference type="InterPro" id="IPR007049">
    <property type="entry name" value="Carb-sel_porin_OprB"/>
</dbReference>
<dbReference type="GO" id="GO:0008643">
    <property type="term" value="P:carbohydrate transport"/>
    <property type="evidence" value="ECO:0007669"/>
    <property type="project" value="InterPro"/>
</dbReference>
<keyword evidence="2" id="KW-0732">Signal</keyword>
<dbReference type="GO" id="GO:0015288">
    <property type="term" value="F:porin activity"/>
    <property type="evidence" value="ECO:0007669"/>
    <property type="project" value="InterPro"/>
</dbReference>
<evidence type="ECO:0000313" key="3">
    <source>
        <dbReference type="EMBL" id="MBI5131593.1"/>
    </source>
</evidence>
<feature type="chain" id="PRO_5038161885" evidence="2">
    <location>
        <begin position="21"/>
        <end position="459"/>
    </location>
</feature>
<dbReference type="GO" id="GO:0016020">
    <property type="term" value="C:membrane"/>
    <property type="evidence" value="ECO:0007669"/>
    <property type="project" value="InterPro"/>
</dbReference>
<gene>
    <name evidence="3" type="ORF">HZA66_19310</name>
</gene>
<dbReference type="Pfam" id="PF04966">
    <property type="entry name" value="OprB"/>
    <property type="match status" value="1"/>
</dbReference>
<comment type="similarity">
    <text evidence="1 2">Belongs to the OprB family.</text>
</comment>
<accession>A0A933S001</accession>
<dbReference type="InterPro" id="IPR052932">
    <property type="entry name" value="OprB_Porin"/>
</dbReference>
<dbReference type="Proteomes" id="UP000782519">
    <property type="component" value="Unassembled WGS sequence"/>
</dbReference>
<organism evidence="3 4">
    <name type="scientific">Rhodopseudomonas palustris</name>
    <dbReference type="NCBI Taxonomy" id="1076"/>
    <lineage>
        <taxon>Bacteria</taxon>
        <taxon>Pseudomonadati</taxon>
        <taxon>Pseudomonadota</taxon>
        <taxon>Alphaproteobacteria</taxon>
        <taxon>Hyphomicrobiales</taxon>
        <taxon>Nitrobacteraceae</taxon>
        <taxon>Rhodopseudomonas</taxon>
    </lineage>
</organism>
<sequence>MLKIGTLGGALCLSTAAAFAQLSDDEDKPVDEDTGESTVRERTLGILPNPLERWGVKFAATYIGEALANSAGGLQAGATLLNRLNLAVDVDFEKAAGAKGLTFHGNVFAIYGDQFTDRHLQSFMGASGIEGLTTVRLFEAWFEQKLVNDRLSIRAGQLSADAEFITTKFSDVFTNATFTWPAATAVNLPSGGPATPLAALGARFRAKLSDSITGMVAVYDGDPAGPGEGDPQERNRYGLNFRLRDPPLVIGQVEFDWSDAFVRKTPGAFKLGGFRHFGDFDSQRYASDRRSLADPTSSGMPATLRGDSGIFAVIEQTIATKLDAQDRGIGVFTRAVVSPPDRNLIDVYADAGFQATGWFDARPNDKFGAAIAYAHVSRAAQALDRDYQFFLDPTIARRSSEALVTVAYAYEVRQGWLFQPNAQFIVRPGGGAVDPLKSDTPGRRIGNALILGLRTVVKF</sequence>
<dbReference type="PANTHER" id="PTHR37944:SF1">
    <property type="entry name" value="PORIN B"/>
    <property type="match status" value="1"/>
</dbReference>